<proteinExistence type="inferred from homology"/>
<evidence type="ECO:0000256" key="6">
    <source>
        <dbReference type="ARBA" id="ARBA00023002"/>
    </source>
</evidence>
<feature type="domain" description="Transposase IS204/IS1001/IS1096/IS1165 DDE" evidence="12">
    <location>
        <begin position="304"/>
        <end position="393"/>
    </location>
</feature>
<evidence type="ECO:0000313" key="14">
    <source>
        <dbReference type="Proteomes" id="UP001204151"/>
    </source>
</evidence>
<keyword evidence="3 10" id="KW-0812">Transmembrane</keyword>
<name>A0ABT1ZNK0_9BURK</name>
<evidence type="ECO:0000256" key="10">
    <source>
        <dbReference type="SAM" id="Phobius"/>
    </source>
</evidence>
<dbReference type="Proteomes" id="UP001204151">
    <property type="component" value="Unassembled WGS sequence"/>
</dbReference>
<dbReference type="Pfam" id="PF01610">
    <property type="entry name" value="DDE_Tnp_ISL3"/>
    <property type="match status" value="1"/>
</dbReference>
<dbReference type="RefSeq" id="WP_258816081.1">
    <property type="nucleotide sequence ID" value="NZ_JANUGW010000004.1"/>
</dbReference>
<keyword evidence="6 13" id="KW-0560">Oxidoreductase</keyword>
<evidence type="ECO:0000256" key="4">
    <source>
        <dbReference type="ARBA" id="ARBA00022832"/>
    </source>
</evidence>
<dbReference type="CDD" id="cd03505">
    <property type="entry name" value="Delta9-FADS-like"/>
    <property type="match status" value="1"/>
</dbReference>
<dbReference type="InterPro" id="IPR002560">
    <property type="entry name" value="Transposase_DDE"/>
</dbReference>
<keyword evidence="5 10" id="KW-1133">Transmembrane helix</keyword>
<keyword evidence="14" id="KW-1185">Reference proteome</keyword>
<protein>
    <submittedName>
        <fullName evidence="13">Fatty acid desaturase</fullName>
        <ecNumber evidence="13">1.14.19.-</ecNumber>
    </submittedName>
</protein>
<accession>A0ABT1ZNK0</accession>
<feature type="transmembrane region" description="Helical" evidence="10">
    <location>
        <begin position="146"/>
        <end position="169"/>
    </location>
</feature>
<sequence length="395" mass="45028">MNHVLQLLDGGMLQWNAWRIIGYTLLATHLTIVAVTVYLHRCQAHRALELHPAVAHAFRFWLWLSTGMVTREWVAVHRKHHAHCDKEGDPHSPGLFGIRQVLFQGAELYRRETRVPGTLQRYGAGTPDDWLERHVYSRYTWQGTGLLLVADVLMFGAIGASVWGVQMLWIPVCAAGIINGLGHYRGYRNFDGPHAATNIVPVGLLIGGEELHNNHHTFPTSAKLSARWFELDIGWCYIRLLQALGLARVRAVVPIPPSVKRHLPLTERTVAGVGDYRHHLMRSFGVMTVRALREELRCGSGSRLGPRSRRQAERLLRREPAYLSSAEKHALATLFSQHEWLGHVQRMREELSQLWEWKLAPPQELLAYLVDWCDRAERSGIQVLRNVARELHAYG</sequence>
<evidence type="ECO:0000256" key="3">
    <source>
        <dbReference type="ARBA" id="ARBA00022692"/>
    </source>
</evidence>
<evidence type="ECO:0000313" key="13">
    <source>
        <dbReference type="EMBL" id="MCS0581484.1"/>
    </source>
</evidence>
<evidence type="ECO:0000259" key="11">
    <source>
        <dbReference type="Pfam" id="PF00487"/>
    </source>
</evidence>
<evidence type="ECO:0000256" key="7">
    <source>
        <dbReference type="ARBA" id="ARBA00023004"/>
    </source>
</evidence>
<evidence type="ECO:0000256" key="2">
    <source>
        <dbReference type="ARBA" id="ARBA00008749"/>
    </source>
</evidence>
<evidence type="ECO:0000256" key="8">
    <source>
        <dbReference type="ARBA" id="ARBA00023098"/>
    </source>
</evidence>
<dbReference type="InterPro" id="IPR005804">
    <property type="entry name" value="FA_desaturase_dom"/>
</dbReference>
<comment type="caution">
    <text evidence="13">The sequence shown here is derived from an EMBL/GenBank/DDBJ whole genome shotgun (WGS) entry which is preliminary data.</text>
</comment>
<keyword evidence="4" id="KW-0276">Fatty acid metabolism</keyword>
<evidence type="ECO:0000256" key="9">
    <source>
        <dbReference type="ARBA" id="ARBA00023136"/>
    </source>
</evidence>
<dbReference type="Pfam" id="PF00487">
    <property type="entry name" value="FA_desaturase"/>
    <property type="match status" value="1"/>
</dbReference>
<dbReference type="EC" id="1.14.19.-" evidence="13"/>
<keyword evidence="7" id="KW-0408">Iron</keyword>
<feature type="domain" description="Fatty acid desaturase" evidence="11">
    <location>
        <begin position="18"/>
        <end position="231"/>
    </location>
</feature>
<comment type="subcellular location">
    <subcellularLocation>
        <location evidence="1">Membrane</location>
        <topology evidence="1">Multi-pass membrane protein</topology>
    </subcellularLocation>
</comment>
<evidence type="ECO:0000256" key="5">
    <source>
        <dbReference type="ARBA" id="ARBA00022989"/>
    </source>
</evidence>
<evidence type="ECO:0000259" key="12">
    <source>
        <dbReference type="Pfam" id="PF01610"/>
    </source>
</evidence>
<evidence type="ECO:0000256" key="1">
    <source>
        <dbReference type="ARBA" id="ARBA00004141"/>
    </source>
</evidence>
<dbReference type="EMBL" id="JANUGW010000004">
    <property type="protein sequence ID" value="MCS0581484.1"/>
    <property type="molecule type" value="Genomic_DNA"/>
</dbReference>
<keyword evidence="9 10" id="KW-0472">Membrane</keyword>
<feature type="transmembrane region" description="Helical" evidence="10">
    <location>
        <begin position="20"/>
        <end position="39"/>
    </location>
</feature>
<dbReference type="PANTHER" id="PTHR11351">
    <property type="entry name" value="ACYL-COA DESATURASE"/>
    <property type="match status" value="1"/>
</dbReference>
<keyword evidence="8" id="KW-0443">Lipid metabolism</keyword>
<dbReference type="PANTHER" id="PTHR11351:SF33">
    <property type="entry name" value="DELTA-9 FATTY ACID DESATURASE, DESA"/>
    <property type="match status" value="1"/>
</dbReference>
<gene>
    <name evidence="13" type="ORF">NX784_07765</name>
</gene>
<dbReference type="InterPro" id="IPR015876">
    <property type="entry name" value="Acyl-CoA_DS"/>
</dbReference>
<dbReference type="GO" id="GO:0016491">
    <property type="term" value="F:oxidoreductase activity"/>
    <property type="evidence" value="ECO:0007669"/>
    <property type="project" value="UniProtKB-KW"/>
</dbReference>
<reference evidence="13 14" key="1">
    <citation type="submission" date="2022-08" db="EMBL/GenBank/DDBJ databases">
        <title>Reclassification of Massilia species as members of the genera Telluria, Duganella, Pseudoduganella, Mokoshia gen. nov. and Zemynaea gen. nov. using orthogonal and non-orthogonal genome-based approaches.</title>
        <authorList>
            <person name="Bowman J.P."/>
        </authorList>
    </citation>
    <scope>NUCLEOTIDE SEQUENCE [LARGE SCALE GENOMIC DNA]</scope>
    <source>
        <strain evidence="13 14">JCM 31316</strain>
    </source>
</reference>
<organism evidence="13 14">
    <name type="scientific">Massilia pinisoli</name>
    <dbReference type="NCBI Taxonomy" id="1772194"/>
    <lineage>
        <taxon>Bacteria</taxon>
        <taxon>Pseudomonadati</taxon>
        <taxon>Pseudomonadota</taxon>
        <taxon>Betaproteobacteria</taxon>
        <taxon>Burkholderiales</taxon>
        <taxon>Oxalobacteraceae</taxon>
        <taxon>Telluria group</taxon>
        <taxon>Massilia</taxon>
    </lineage>
</organism>
<comment type="similarity">
    <text evidence="2">Belongs to the fatty acid desaturase type 2 family.</text>
</comment>